<sequence>MAISATSHLRTPLSSGRTLLPRSAPIDMASEEIKVLVQHGQITNLKQLGSQPQVCSKLIRENSTALLCWLFADRRKRVSAELGRDKRCVLHNKIFQRKSVNILANIQVTLVSVVLTVTIPGFPLRRIRTNGGMPLMLLNLATSRIVGGTIYGSYGPIHRDRVGTSIYLLVFLSNCRFNSEKSGQRCHCSTVVPFDDNDNIVVM</sequence>
<protein>
    <submittedName>
        <fullName evidence="2">Uncharacterized protein</fullName>
    </submittedName>
</protein>
<evidence type="ECO:0000313" key="3">
    <source>
        <dbReference type="Proteomes" id="UP000055048"/>
    </source>
</evidence>
<keyword evidence="1" id="KW-0472">Membrane</keyword>
<comment type="caution">
    <text evidence="2">The sequence shown here is derived from an EMBL/GenBank/DDBJ whole genome shotgun (WGS) entry which is preliminary data.</text>
</comment>
<keyword evidence="1" id="KW-1133">Transmembrane helix</keyword>
<evidence type="ECO:0000256" key="1">
    <source>
        <dbReference type="SAM" id="Phobius"/>
    </source>
</evidence>
<organism evidence="2 3">
    <name type="scientific">Trichinella murrelli</name>
    <dbReference type="NCBI Taxonomy" id="144512"/>
    <lineage>
        <taxon>Eukaryota</taxon>
        <taxon>Metazoa</taxon>
        <taxon>Ecdysozoa</taxon>
        <taxon>Nematoda</taxon>
        <taxon>Enoplea</taxon>
        <taxon>Dorylaimia</taxon>
        <taxon>Trichinellida</taxon>
        <taxon>Trichinellidae</taxon>
        <taxon>Trichinella</taxon>
    </lineage>
</organism>
<proteinExistence type="predicted"/>
<evidence type="ECO:0000313" key="2">
    <source>
        <dbReference type="EMBL" id="KRX34543.1"/>
    </source>
</evidence>
<keyword evidence="3" id="KW-1185">Reference proteome</keyword>
<keyword evidence="1" id="KW-0812">Transmembrane</keyword>
<reference evidence="2 3" key="1">
    <citation type="submission" date="2015-01" db="EMBL/GenBank/DDBJ databases">
        <title>Evolution of Trichinella species and genotypes.</title>
        <authorList>
            <person name="Korhonen P.K."/>
            <person name="Edoardo P."/>
            <person name="Giuseppe L.R."/>
            <person name="Gasser R.B."/>
        </authorList>
    </citation>
    <scope>NUCLEOTIDE SEQUENCE [LARGE SCALE GENOMIC DNA]</scope>
    <source>
        <strain evidence="2">ISS417</strain>
    </source>
</reference>
<gene>
    <name evidence="2" type="ORF">T05_3701</name>
</gene>
<feature type="transmembrane region" description="Helical" evidence="1">
    <location>
        <begin position="102"/>
        <end position="123"/>
    </location>
</feature>
<accession>A0A0V0T680</accession>
<dbReference type="EMBL" id="JYDJ01000552">
    <property type="protein sequence ID" value="KRX34543.1"/>
    <property type="molecule type" value="Genomic_DNA"/>
</dbReference>
<name>A0A0V0T680_9BILA</name>
<dbReference type="AlphaFoldDB" id="A0A0V0T680"/>
<dbReference type="Proteomes" id="UP000055048">
    <property type="component" value="Unassembled WGS sequence"/>
</dbReference>